<protein>
    <submittedName>
        <fullName evidence="1">Uncharacterized protein</fullName>
    </submittedName>
</protein>
<dbReference type="InterPro" id="IPR037035">
    <property type="entry name" value="GK-like_C_sf"/>
</dbReference>
<evidence type="ECO:0000313" key="1">
    <source>
        <dbReference type="EMBL" id="EPA06253.1"/>
    </source>
</evidence>
<dbReference type="Gene3D" id="3.40.1480.10">
    <property type="entry name" value="MOFRL domain"/>
    <property type="match status" value="1"/>
</dbReference>
<proteinExistence type="predicted"/>
<accession>S2E685</accession>
<dbReference type="AlphaFoldDB" id="S2E685"/>
<dbReference type="Proteomes" id="UP000014065">
    <property type="component" value="Unassembled WGS sequence"/>
</dbReference>
<comment type="caution">
    <text evidence="1">The sequence shown here is derived from an EMBL/GenBank/DDBJ whole genome shotgun (WGS) entry which is preliminary data.</text>
</comment>
<organism evidence="1 2">
    <name type="scientific">Candidatus Nitrosarchaeum limnium BG20</name>
    <dbReference type="NCBI Taxonomy" id="859192"/>
    <lineage>
        <taxon>Archaea</taxon>
        <taxon>Nitrososphaerota</taxon>
        <taxon>Nitrososphaeria</taxon>
        <taxon>Nitrosopumilales</taxon>
        <taxon>Nitrosopumilaceae</taxon>
        <taxon>Nitrosarchaeum</taxon>
    </lineage>
</organism>
<feature type="non-terminal residue" evidence="1">
    <location>
        <position position="1"/>
    </location>
</feature>
<dbReference type="EMBL" id="AHJG01000087">
    <property type="protein sequence ID" value="EPA06253.1"/>
    <property type="molecule type" value="Genomic_DNA"/>
</dbReference>
<sequence>TENIKIDESIIKEFLKNSDSGRFFQKQKCNIKTDFTHTNLMDIGIILK</sequence>
<gene>
    <name evidence="1" type="ORF">BG20_I2394</name>
</gene>
<reference evidence="1 2" key="1">
    <citation type="journal article" date="2012" name="J. Bacteriol.">
        <title>Genome Sequence of "Candidatus Nitrosoarchaeum limnia" BG20, a Low-Salinity Ammonia-Oxidizing Archaeon from the San Francisco Bay Estuary.</title>
        <authorList>
            <person name="Mosier A.C."/>
            <person name="Allen E.E."/>
            <person name="Kim M."/>
            <person name="Ferriera S."/>
            <person name="Francis C.A."/>
        </authorList>
    </citation>
    <scope>NUCLEOTIDE SEQUENCE [LARGE SCALE GENOMIC DNA]</scope>
    <source>
        <strain evidence="1 2">BG20</strain>
    </source>
</reference>
<keyword evidence="2" id="KW-1185">Reference proteome</keyword>
<dbReference type="SUPFAM" id="SSF82544">
    <property type="entry name" value="GckA/TtuD-like"/>
    <property type="match status" value="1"/>
</dbReference>
<evidence type="ECO:0000313" key="2">
    <source>
        <dbReference type="Proteomes" id="UP000014065"/>
    </source>
</evidence>
<name>S2E685_9ARCH</name>